<gene>
    <name evidence="2" type="ORF">GLOINDRAFT_3032</name>
</gene>
<organism evidence="2">
    <name type="scientific">Rhizophagus irregularis (strain DAOM 181602 / DAOM 197198 / MUCL 43194)</name>
    <name type="common">Arbuscular mycorrhizal fungus</name>
    <name type="synonym">Glomus intraradices</name>
    <dbReference type="NCBI Taxonomy" id="747089"/>
    <lineage>
        <taxon>Eukaryota</taxon>
        <taxon>Fungi</taxon>
        <taxon>Fungi incertae sedis</taxon>
        <taxon>Mucoromycota</taxon>
        <taxon>Glomeromycotina</taxon>
        <taxon>Glomeromycetes</taxon>
        <taxon>Glomerales</taxon>
        <taxon>Glomeraceae</taxon>
        <taxon>Rhizophagus</taxon>
    </lineage>
</organism>
<dbReference type="HOGENOM" id="CLU_1741527_0_0_1"/>
<evidence type="ECO:0008006" key="3">
    <source>
        <dbReference type="Google" id="ProtNLM"/>
    </source>
</evidence>
<dbReference type="EMBL" id="KI285092">
    <property type="protein sequence ID" value="ESA12286.1"/>
    <property type="molecule type" value="Genomic_DNA"/>
</dbReference>
<dbReference type="VEuPathDB" id="FungiDB:RhiirFUN_008777"/>
<keyword evidence="1" id="KW-0175">Coiled coil</keyword>
<accession>U9U9J1</accession>
<proteinExistence type="predicted"/>
<evidence type="ECO:0000256" key="1">
    <source>
        <dbReference type="SAM" id="Coils"/>
    </source>
</evidence>
<protein>
    <recommendedName>
        <fullName evidence="3">DUF659 domain-containing protein</fullName>
    </recommendedName>
</protein>
<feature type="coiled-coil region" evidence="1">
    <location>
        <begin position="8"/>
        <end position="35"/>
    </location>
</feature>
<evidence type="ECO:0000313" key="2">
    <source>
        <dbReference type="EMBL" id="ESA12286.1"/>
    </source>
</evidence>
<sequence length="150" mass="17356">MARGDVASNDLKQQIKNLQNSIDNNMKEIKKVIDLCGLSTSSTARFYSKINNEYILRRAFFTVIITFLETKLVLEREIELNVAYDPPSRELLANRLFEDELGNVNSKIHKELQMSDNLTLALDGWSSPNHRSIWNFTLLTPNRKEYISTF</sequence>
<reference evidence="2" key="1">
    <citation type="submission" date="2013-07" db="EMBL/GenBank/DDBJ databases">
        <title>The genome of an arbuscular mycorrhizal fungus provides insights into the evolution of the oldest plant symbiosis.</title>
        <authorList>
            <consortium name="DOE Joint Genome Institute"/>
            <person name="Tisserant E."/>
            <person name="Malbreil M."/>
            <person name="Kuo A."/>
            <person name="Kohler A."/>
            <person name="Symeonidi A."/>
            <person name="Balestrini R."/>
            <person name="Charron P."/>
            <person name="Duensing N."/>
            <person name="Frei-dit-Frey N."/>
            <person name="Gianinazzi-Pearson V."/>
            <person name="Gilbert B."/>
            <person name="Handa Y."/>
            <person name="Hijri M."/>
            <person name="Kaul R."/>
            <person name="Kawaguchi M."/>
            <person name="Krajinski F."/>
            <person name="Lammers P."/>
            <person name="Lapierre D."/>
            <person name="Masclaux F.G."/>
            <person name="Murat C."/>
            <person name="Morin E."/>
            <person name="Ndikumana S."/>
            <person name="Pagni M."/>
            <person name="Petitpierre D."/>
            <person name="Requena N."/>
            <person name="Rosikiewicz P."/>
            <person name="Riley R."/>
            <person name="Saito K."/>
            <person name="San Clemente H."/>
            <person name="Shapiro H."/>
            <person name="van Tuinen D."/>
            <person name="Becard G."/>
            <person name="Bonfante P."/>
            <person name="Paszkowski U."/>
            <person name="Shachar-Hill Y."/>
            <person name="Young J.P."/>
            <person name="Sanders I.R."/>
            <person name="Henrissat B."/>
            <person name="Rensing S.A."/>
            <person name="Grigoriev I.V."/>
            <person name="Corradi N."/>
            <person name="Roux C."/>
            <person name="Martin F."/>
        </authorList>
    </citation>
    <scope>NUCLEOTIDE SEQUENCE</scope>
    <source>
        <strain evidence="2">DAOM 197198</strain>
    </source>
</reference>
<name>U9U9J1_RHIID</name>
<dbReference type="AlphaFoldDB" id="U9U9J1"/>